<sequence>MLKLQDLRRSSCTRLSNSGRVMCRLAIYYDFSENKTLAAQLENYNVVAKIKMNQMQGKNTVEEVLCLSAQRGYTVFHRNREESNKVEGVVKTRWKSRPDFLHYLFSTWLNPFAHKFCRVRTSQVFHFEVETTNRAESEHSVLKLWLSTCHGQIAKIKYTLKISKLKEKYSAKSNAILKKLSNKVSHLALKKIMDELKKAREMVEELGSNCLHYLRKSHGLPCACELEDVDIFWRKLEIGSDIPEEHDRDMDSEMHDLTSLIHKISMSPISKSRGSSSGSGNGSGSGSGSCPIPRGRSRPPRSGRGRGRGRNSGRSSVSSVVNPDAPSMPFPFNNAFPGFIYEFILNWKNVSGDGNCGFRIVSNFLFRDENHWVEIRRRMCFDLHHRMNVYVQLFGSIERVTELKRRTNWEEGSASANCWMDTPDLLYVIANTFNLCVVFLARLGSTTVLPLVSNIDGNAGKIFIGFIEEQ</sequence>
<name>A0ACB9ZRB5_CATRO</name>
<organism evidence="1 2">
    <name type="scientific">Catharanthus roseus</name>
    <name type="common">Madagascar periwinkle</name>
    <name type="synonym">Vinca rosea</name>
    <dbReference type="NCBI Taxonomy" id="4058"/>
    <lineage>
        <taxon>Eukaryota</taxon>
        <taxon>Viridiplantae</taxon>
        <taxon>Streptophyta</taxon>
        <taxon>Embryophyta</taxon>
        <taxon>Tracheophyta</taxon>
        <taxon>Spermatophyta</taxon>
        <taxon>Magnoliopsida</taxon>
        <taxon>eudicotyledons</taxon>
        <taxon>Gunneridae</taxon>
        <taxon>Pentapetalae</taxon>
        <taxon>asterids</taxon>
        <taxon>lamiids</taxon>
        <taxon>Gentianales</taxon>
        <taxon>Apocynaceae</taxon>
        <taxon>Rauvolfioideae</taxon>
        <taxon>Vinceae</taxon>
        <taxon>Catharanthinae</taxon>
        <taxon>Catharanthus</taxon>
    </lineage>
</organism>
<evidence type="ECO:0000313" key="1">
    <source>
        <dbReference type="EMBL" id="KAI5650135.1"/>
    </source>
</evidence>
<dbReference type="EMBL" id="CM044708">
    <property type="protein sequence ID" value="KAI5650135.1"/>
    <property type="molecule type" value="Genomic_DNA"/>
</dbReference>
<evidence type="ECO:0000313" key="2">
    <source>
        <dbReference type="Proteomes" id="UP001060085"/>
    </source>
</evidence>
<accession>A0ACB9ZRB5</accession>
<keyword evidence="2" id="KW-1185">Reference proteome</keyword>
<dbReference type="Proteomes" id="UP001060085">
    <property type="component" value="Linkage Group LG08"/>
</dbReference>
<reference evidence="2" key="1">
    <citation type="journal article" date="2023" name="Nat. Plants">
        <title>Single-cell RNA sequencing provides a high-resolution roadmap for understanding the multicellular compartmentation of specialized metabolism.</title>
        <authorList>
            <person name="Sun S."/>
            <person name="Shen X."/>
            <person name="Li Y."/>
            <person name="Li Y."/>
            <person name="Wang S."/>
            <person name="Li R."/>
            <person name="Zhang H."/>
            <person name="Shen G."/>
            <person name="Guo B."/>
            <person name="Wei J."/>
            <person name="Xu J."/>
            <person name="St-Pierre B."/>
            <person name="Chen S."/>
            <person name="Sun C."/>
        </authorList>
    </citation>
    <scope>NUCLEOTIDE SEQUENCE [LARGE SCALE GENOMIC DNA]</scope>
</reference>
<comment type="caution">
    <text evidence="1">The sequence shown here is derived from an EMBL/GenBank/DDBJ whole genome shotgun (WGS) entry which is preliminary data.</text>
</comment>
<protein>
    <submittedName>
        <fullName evidence="1">Uncharacterized protein</fullName>
    </submittedName>
</protein>
<proteinExistence type="predicted"/>
<gene>
    <name evidence="1" type="ORF">M9H77_36140</name>
</gene>